<evidence type="ECO:0000313" key="2">
    <source>
        <dbReference type="Proteomes" id="UP001208570"/>
    </source>
</evidence>
<name>A0AAD9JGN2_9ANNE</name>
<reference evidence="1" key="1">
    <citation type="journal article" date="2023" name="Mol. Biol. Evol.">
        <title>Third-Generation Sequencing Reveals the Adaptive Role of the Epigenome in Three Deep-Sea Polychaetes.</title>
        <authorList>
            <person name="Perez M."/>
            <person name="Aroh O."/>
            <person name="Sun Y."/>
            <person name="Lan Y."/>
            <person name="Juniper S.K."/>
            <person name="Young C.R."/>
            <person name="Angers B."/>
            <person name="Qian P.Y."/>
        </authorList>
    </citation>
    <scope>NUCLEOTIDE SEQUENCE</scope>
    <source>
        <strain evidence="1">P08H-3</strain>
    </source>
</reference>
<comment type="caution">
    <text evidence="1">The sequence shown here is derived from an EMBL/GenBank/DDBJ whole genome shotgun (WGS) entry which is preliminary data.</text>
</comment>
<evidence type="ECO:0000313" key="1">
    <source>
        <dbReference type="EMBL" id="KAK2152794.1"/>
    </source>
</evidence>
<gene>
    <name evidence="1" type="ORF">LSH36_317g00018</name>
</gene>
<feature type="non-terminal residue" evidence="1">
    <location>
        <position position="1"/>
    </location>
</feature>
<proteinExistence type="predicted"/>
<accession>A0AAD9JGN2</accession>
<protein>
    <submittedName>
        <fullName evidence="1">Uncharacterized protein</fullName>
    </submittedName>
</protein>
<keyword evidence="2" id="KW-1185">Reference proteome</keyword>
<sequence length="122" mass="14097">NYKHDIIIGTDQNFIYIKRDQHKNTHVLQDIFITNGFLPTITKFTRITHESATLIENIYVSTKRKPYIHSDILDVNISDHLPVIICVGCDIRINKNKPKITMSRNINETAKSKINTLKSTSF</sequence>
<organism evidence="1 2">
    <name type="scientific">Paralvinella palmiformis</name>
    <dbReference type="NCBI Taxonomy" id="53620"/>
    <lineage>
        <taxon>Eukaryota</taxon>
        <taxon>Metazoa</taxon>
        <taxon>Spiralia</taxon>
        <taxon>Lophotrochozoa</taxon>
        <taxon>Annelida</taxon>
        <taxon>Polychaeta</taxon>
        <taxon>Sedentaria</taxon>
        <taxon>Canalipalpata</taxon>
        <taxon>Terebellida</taxon>
        <taxon>Terebelliformia</taxon>
        <taxon>Alvinellidae</taxon>
        <taxon>Paralvinella</taxon>
    </lineage>
</organism>
<dbReference type="Proteomes" id="UP001208570">
    <property type="component" value="Unassembled WGS sequence"/>
</dbReference>
<dbReference type="EMBL" id="JAODUP010000317">
    <property type="protein sequence ID" value="KAK2152794.1"/>
    <property type="molecule type" value="Genomic_DNA"/>
</dbReference>
<dbReference type="AlphaFoldDB" id="A0AAD9JGN2"/>